<name>A0A1D7QSE1_9BACI</name>
<feature type="transmembrane region" description="Helical" evidence="6">
    <location>
        <begin position="211"/>
        <end position="232"/>
    </location>
</feature>
<reference evidence="7 8" key="1">
    <citation type="submission" date="2015-08" db="EMBL/GenBank/DDBJ databases">
        <title>The complete genome sequence of Bacillus beveridgei MLTeJB.</title>
        <authorList>
            <person name="Hanson T.E."/>
            <person name="Mesa C."/>
            <person name="Basesman S.M."/>
            <person name="Oremland R.S."/>
        </authorList>
    </citation>
    <scope>NUCLEOTIDE SEQUENCE [LARGE SCALE GENOMIC DNA]</scope>
    <source>
        <strain evidence="7 8">MLTeJB</strain>
    </source>
</reference>
<evidence type="ECO:0000256" key="1">
    <source>
        <dbReference type="ARBA" id="ARBA00004651"/>
    </source>
</evidence>
<keyword evidence="3 6" id="KW-0812">Transmembrane</keyword>
<keyword evidence="5 6" id="KW-0472">Membrane</keyword>
<keyword evidence="7" id="KW-0378">Hydrolase</keyword>
<accession>A0A1D7QSE1</accession>
<evidence type="ECO:0000256" key="4">
    <source>
        <dbReference type="ARBA" id="ARBA00022989"/>
    </source>
</evidence>
<keyword evidence="4 6" id="KW-1133">Transmembrane helix</keyword>
<feature type="transmembrane region" description="Helical" evidence="6">
    <location>
        <begin position="176"/>
        <end position="199"/>
    </location>
</feature>
<sequence length="290" mass="32632">MIKNKAVRSVIDFFKALAQEFSRDNVPVLAAAQAYYYMLSLFPMLILILSIIPYFNLDPNVIISLLYDFVPGDIAEMIEDQIVDLITEQRTGLLTFGVLGTIWSASNGMNTFIKAQNEAYNVTVIRPFWKARLISIGLTFGLIVALIIALLLPVLGDTIISFVSSFGVLTEELEELFMLLRWVVSISLLGLIFAVLYTLAPNKKIPFRYTLPGAIFATLSWQLTSFGFSVYISNFANFSQTYGSLGGIIVLMLWLFLIGIILVVGAEINAIIYRRRHVDRRLDPEDDYMI</sequence>
<keyword evidence="2" id="KW-1003">Cell membrane</keyword>
<evidence type="ECO:0000313" key="7">
    <source>
        <dbReference type="EMBL" id="AOM81922.1"/>
    </source>
</evidence>
<feature type="transmembrane region" description="Helical" evidence="6">
    <location>
        <begin position="34"/>
        <end position="55"/>
    </location>
</feature>
<dbReference type="PANTHER" id="PTHR30213:SF0">
    <property type="entry name" value="UPF0761 MEMBRANE PROTEIN YIHY"/>
    <property type="match status" value="1"/>
</dbReference>
<proteinExistence type="predicted"/>
<dbReference type="Proteomes" id="UP000094463">
    <property type="component" value="Chromosome"/>
</dbReference>
<protein>
    <submittedName>
        <fullName evidence="7">Ribonuclease BN</fullName>
        <ecNumber evidence="7">3.1.-.-</ecNumber>
    </submittedName>
</protein>
<evidence type="ECO:0000256" key="2">
    <source>
        <dbReference type="ARBA" id="ARBA00022475"/>
    </source>
</evidence>
<dbReference type="EMBL" id="CP012502">
    <property type="protein sequence ID" value="AOM81922.1"/>
    <property type="molecule type" value="Genomic_DNA"/>
</dbReference>
<organism evidence="7 8">
    <name type="scientific">Salisediminibacterium beveridgei</name>
    <dbReference type="NCBI Taxonomy" id="632773"/>
    <lineage>
        <taxon>Bacteria</taxon>
        <taxon>Bacillati</taxon>
        <taxon>Bacillota</taxon>
        <taxon>Bacilli</taxon>
        <taxon>Bacillales</taxon>
        <taxon>Bacillaceae</taxon>
        <taxon>Salisediminibacterium</taxon>
    </lineage>
</organism>
<dbReference type="GO" id="GO:0005886">
    <property type="term" value="C:plasma membrane"/>
    <property type="evidence" value="ECO:0007669"/>
    <property type="project" value="UniProtKB-SubCell"/>
</dbReference>
<feature type="transmembrane region" description="Helical" evidence="6">
    <location>
        <begin position="244"/>
        <end position="272"/>
    </location>
</feature>
<dbReference type="EC" id="3.1.-.-" evidence="7"/>
<dbReference type="STRING" id="632773.BBEV_0529"/>
<dbReference type="PIRSF" id="PIRSF035875">
    <property type="entry name" value="RNase_BN"/>
    <property type="match status" value="1"/>
</dbReference>
<dbReference type="AlphaFoldDB" id="A0A1D7QSE1"/>
<feature type="transmembrane region" description="Helical" evidence="6">
    <location>
        <begin position="133"/>
        <end position="156"/>
    </location>
</feature>
<dbReference type="NCBIfam" id="TIGR00765">
    <property type="entry name" value="yihY_not_rbn"/>
    <property type="match status" value="1"/>
</dbReference>
<dbReference type="GO" id="GO:0016787">
    <property type="term" value="F:hydrolase activity"/>
    <property type="evidence" value="ECO:0007669"/>
    <property type="project" value="UniProtKB-KW"/>
</dbReference>
<dbReference type="KEGG" id="bbev:BBEV_0529"/>
<dbReference type="PATRIC" id="fig|632773.3.peg.572"/>
<gene>
    <name evidence="7" type="ORF">BBEV_0529</name>
</gene>
<dbReference type="PANTHER" id="PTHR30213">
    <property type="entry name" value="INNER MEMBRANE PROTEIN YHJD"/>
    <property type="match status" value="1"/>
</dbReference>
<comment type="subcellular location">
    <subcellularLocation>
        <location evidence="1">Cell membrane</location>
        <topology evidence="1">Multi-pass membrane protein</topology>
    </subcellularLocation>
</comment>
<dbReference type="InterPro" id="IPR017039">
    <property type="entry name" value="Virul_fac_BrkB"/>
</dbReference>
<evidence type="ECO:0000256" key="5">
    <source>
        <dbReference type="ARBA" id="ARBA00023136"/>
    </source>
</evidence>
<evidence type="ECO:0000313" key="8">
    <source>
        <dbReference type="Proteomes" id="UP000094463"/>
    </source>
</evidence>
<evidence type="ECO:0000256" key="6">
    <source>
        <dbReference type="SAM" id="Phobius"/>
    </source>
</evidence>
<keyword evidence="8" id="KW-1185">Reference proteome</keyword>
<dbReference type="Pfam" id="PF03631">
    <property type="entry name" value="Virul_fac_BrkB"/>
    <property type="match status" value="1"/>
</dbReference>
<dbReference type="RefSeq" id="WP_069364049.1">
    <property type="nucleotide sequence ID" value="NZ_CP012502.1"/>
</dbReference>
<evidence type="ECO:0000256" key="3">
    <source>
        <dbReference type="ARBA" id="ARBA00022692"/>
    </source>
</evidence>